<reference evidence="1" key="3">
    <citation type="submission" date="2023-05" db="EMBL/GenBank/DDBJ databases">
        <authorList>
            <person name="Smith C.H."/>
        </authorList>
    </citation>
    <scope>NUCLEOTIDE SEQUENCE</scope>
    <source>
        <strain evidence="1">CHS0354</strain>
        <tissue evidence="1">Mantle</tissue>
    </source>
</reference>
<reference evidence="1" key="2">
    <citation type="journal article" date="2021" name="Genome Biol. Evol.">
        <title>Developing a high-quality reference genome for a parasitic bivalve with doubly uniparental inheritance (Bivalvia: Unionida).</title>
        <authorList>
            <person name="Smith C.H."/>
        </authorList>
    </citation>
    <scope>NUCLEOTIDE SEQUENCE</scope>
    <source>
        <strain evidence="1">CHS0354</strain>
        <tissue evidence="1">Mantle</tissue>
    </source>
</reference>
<evidence type="ECO:0000313" key="1">
    <source>
        <dbReference type="EMBL" id="KAK3594562.1"/>
    </source>
</evidence>
<evidence type="ECO:0000313" key="2">
    <source>
        <dbReference type="Proteomes" id="UP001195483"/>
    </source>
</evidence>
<keyword evidence="2" id="KW-1185">Reference proteome</keyword>
<dbReference type="Proteomes" id="UP001195483">
    <property type="component" value="Unassembled WGS sequence"/>
</dbReference>
<protein>
    <submittedName>
        <fullName evidence="1">Uncharacterized protein</fullName>
    </submittedName>
</protein>
<dbReference type="AlphaFoldDB" id="A0AAE0SM30"/>
<name>A0AAE0SM30_9BIVA</name>
<comment type="caution">
    <text evidence="1">The sequence shown here is derived from an EMBL/GenBank/DDBJ whole genome shotgun (WGS) entry which is preliminary data.</text>
</comment>
<organism evidence="1 2">
    <name type="scientific">Potamilus streckersoni</name>
    <dbReference type="NCBI Taxonomy" id="2493646"/>
    <lineage>
        <taxon>Eukaryota</taxon>
        <taxon>Metazoa</taxon>
        <taxon>Spiralia</taxon>
        <taxon>Lophotrochozoa</taxon>
        <taxon>Mollusca</taxon>
        <taxon>Bivalvia</taxon>
        <taxon>Autobranchia</taxon>
        <taxon>Heteroconchia</taxon>
        <taxon>Palaeoheterodonta</taxon>
        <taxon>Unionida</taxon>
        <taxon>Unionoidea</taxon>
        <taxon>Unionidae</taxon>
        <taxon>Ambleminae</taxon>
        <taxon>Lampsilini</taxon>
        <taxon>Potamilus</taxon>
    </lineage>
</organism>
<reference evidence="1" key="1">
    <citation type="journal article" date="2021" name="Genome Biol. Evol.">
        <title>A High-Quality Reference Genome for a Parasitic Bivalve with Doubly Uniparental Inheritance (Bivalvia: Unionida).</title>
        <authorList>
            <person name="Smith C.H."/>
        </authorList>
    </citation>
    <scope>NUCLEOTIDE SEQUENCE</scope>
    <source>
        <strain evidence="1">CHS0354</strain>
    </source>
</reference>
<sequence>MKIGCIKRLSRPAFSIGGLRTTSDIPVAEMKSITFCLILACLVRRCCGYSFGYGGYPGYGYSGGSGGGYFGIRKFSNVKYLTVQEIFKINTISNPSLLTSYSNNLLCDTVNPSRRPVDLYQQVLKAGSNTEI</sequence>
<accession>A0AAE0SM30</accession>
<gene>
    <name evidence="1" type="ORF">CHS0354_013326</name>
</gene>
<proteinExistence type="predicted"/>
<dbReference type="EMBL" id="JAEAOA010000812">
    <property type="protein sequence ID" value="KAK3594562.1"/>
    <property type="molecule type" value="Genomic_DNA"/>
</dbReference>